<keyword evidence="1" id="KW-0449">Lipoprotein</keyword>
<proteinExistence type="predicted"/>
<dbReference type="InterPro" id="IPR023373">
    <property type="entry name" value="YmcC_sf"/>
</dbReference>
<gene>
    <name evidence="1" type="primary">gfcB</name>
    <name evidence="1" type="ORF">F131LOC_03572</name>
</gene>
<organism evidence="1">
    <name type="scientific">Pectobacterium versatile</name>
    <dbReference type="NCBI Taxonomy" id="2488639"/>
    <lineage>
        <taxon>Bacteria</taxon>
        <taxon>Pseudomonadati</taxon>
        <taxon>Pseudomonadota</taxon>
        <taxon>Gammaproteobacteria</taxon>
        <taxon>Enterobacterales</taxon>
        <taxon>Pectobacteriaceae</taxon>
        <taxon>Pectobacterium</taxon>
    </lineage>
</organism>
<dbReference type="SUPFAM" id="SSF159270">
    <property type="entry name" value="YmcC-like"/>
    <property type="match status" value="1"/>
</dbReference>
<evidence type="ECO:0000313" key="1">
    <source>
        <dbReference type="EMBL" id="POY48632.1"/>
    </source>
</evidence>
<dbReference type="AlphaFoldDB" id="A0A855M9C3"/>
<protein>
    <submittedName>
        <fullName evidence="1">Putative lipoprotein GfcB</fullName>
    </submittedName>
</protein>
<dbReference type="InterPro" id="IPR021308">
    <property type="entry name" value="GfcB"/>
</dbReference>
<comment type="caution">
    <text evidence="1">The sequence shown here is derived from an EMBL/GenBank/DDBJ whole genome shotgun (WGS) entry which is preliminary data.</text>
</comment>
<sequence>MAFLFPGYAVQRELHSMTKIKRMAKVRALIAIPLLSIVLTGCSQNVDQVGKTFKLAFFGQDDTHVTAKQVANTPYASAYLKVGKAPQAFVVLAFAEQDQLKWIGADKNMVSTQHGRLVKTQGFGEDITYVDNLQHDPLALGLLKTSTPMTWQSRVEWAQVFRGGYATTSVFQARGKETVKILDIPRELLRFDEQVTVPALNESYTNSYWLDPTNGSVVQSQQYMGPDMALATFTVLKPYVQ</sequence>
<accession>A0A855M9C3</accession>
<dbReference type="Pfam" id="PF11102">
    <property type="entry name" value="YjbF"/>
    <property type="match status" value="1"/>
</dbReference>
<reference evidence="1" key="1">
    <citation type="submission" date="2017-12" db="EMBL/GenBank/DDBJ databases">
        <title>First report on the novel genomospecies/subspecies of Pectobacterium carotovorum in Russia.</title>
        <authorList>
            <person name="Shirshikov F.V."/>
            <person name="Miroshnikov K."/>
            <person name="Toshakov S.V."/>
            <person name="Kabanova A.P."/>
            <person name="Barannik A.P."/>
            <person name="Shneider M."/>
            <person name="Ignatov A.N."/>
            <person name="Miroshnikov K.A."/>
        </authorList>
    </citation>
    <scope>NUCLEOTIDE SEQUENCE [LARGE SCALE GENOMIC DNA]</scope>
    <source>
        <strain evidence="1">F131</strain>
    </source>
</reference>
<name>A0A855M9C3_9GAMM</name>
<dbReference type="Gene3D" id="2.40.360.10">
    <property type="entry name" value="YmcC-like"/>
    <property type="match status" value="1"/>
</dbReference>
<dbReference type="EMBL" id="PDVW01000027">
    <property type="protein sequence ID" value="POY48632.1"/>
    <property type="molecule type" value="Genomic_DNA"/>
</dbReference>